<dbReference type="EMBL" id="CP031263">
    <property type="protein sequence ID" value="AXH92447.1"/>
    <property type="molecule type" value="Genomic_DNA"/>
</dbReference>
<protein>
    <submittedName>
        <fullName evidence="1">Uncharacterized protein</fullName>
    </submittedName>
</protein>
<reference evidence="1 2" key="2">
    <citation type="submission" date="2018-08" db="EMBL/GenBank/DDBJ databases">
        <title>Streptomyces kandeliansis sp. nov., an endophytic bacterium isolated from mangrove plant.</title>
        <authorList>
            <person name="Wang R."/>
        </authorList>
    </citation>
    <scope>NUCLEOTIDE SEQUENCE [LARGE SCALE GENOMIC DNA]</scope>
    <source>
        <strain evidence="2">H14(2018)</strain>
    </source>
</reference>
<gene>
    <name evidence="1" type="ORF">DVH21_22370</name>
</gene>
<accession>A0A1C6SDE4</accession>
<dbReference type="RefSeq" id="WP_091328254.1">
    <property type="nucleotide sequence ID" value="NZ_JACSZY010000320.1"/>
</dbReference>
<dbReference type="AlphaFoldDB" id="A0A1C6SDE4"/>
<name>A0A1C6SDE4_9ACTN</name>
<proteinExistence type="predicted"/>
<evidence type="ECO:0000313" key="2">
    <source>
        <dbReference type="Proteomes" id="UP000253958"/>
    </source>
</evidence>
<reference evidence="1 2" key="1">
    <citation type="submission" date="2018-07" db="EMBL/GenBank/DDBJ databases">
        <authorList>
            <person name="Ye Y."/>
        </authorList>
    </citation>
    <scope>NUCLEOTIDE SEQUENCE [LARGE SCALE GENOMIC DNA]</scope>
    <source>
        <strain evidence="2">H14(2018)</strain>
    </source>
</reference>
<organism evidence="1 2">
    <name type="scientific">Micromonospora aurantiaca</name>
    <name type="common">nom. illeg.</name>
    <dbReference type="NCBI Taxonomy" id="47850"/>
    <lineage>
        <taxon>Bacteria</taxon>
        <taxon>Bacillati</taxon>
        <taxon>Actinomycetota</taxon>
        <taxon>Actinomycetes</taxon>
        <taxon>Micromonosporales</taxon>
        <taxon>Micromonosporaceae</taxon>
        <taxon>Micromonospora</taxon>
    </lineage>
</organism>
<dbReference type="Proteomes" id="UP000253958">
    <property type="component" value="Chromosome"/>
</dbReference>
<evidence type="ECO:0000313" key="1">
    <source>
        <dbReference type="EMBL" id="AXH92447.1"/>
    </source>
</evidence>
<sequence>MVISALSAVVHAVGAGPPPVAGSDLDLGATYATFVVLSGMYFAPILMSGLGFLCAAGIGLSRRIGTAAAIAVVLFYALSLLGSAFTWPGLEHQGKPSETLWLIVIGCGGFLVLPWLVVFGGTKVALRRRGATAE</sequence>